<dbReference type="RefSeq" id="WP_317700385.1">
    <property type="nucleotide sequence ID" value="NZ_CP136921.1"/>
</dbReference>
<evidence type="ECO:0000259" key="3">
    <source>
        <dbReference type="Pfam" id="PF16537"/>
    </source>
</evidence>
<accession>A0ABZ0J1V8</accession>
<feature type="domain" description="Type II secretion system protein GspB C-terminal" evidence="3">
    <location>
        <begin position="180"/>
        <end position="238"/>
    </location>
</feature>
<keyword evidence="2" id="KW-0472">Membrane</keyword>
<feature type="compositionally biased region" description="Low complexity" evidence="1">
    <location>
        <begin position="137"/>
        <end position="150"/>
    </location>
</feature>
<sequence length="240" mass="24877">MSYILDALRRAQAERGRGSVPDLHTPATPVTGLPVARAGAAPGMAWLLAGLLMAAGLAGAAWWLWRTPTAPVAPAAPVAAPKAESAAPVTASVAEATQAPAAPPPPAPAPAPTPVPTPAPAPQRVEKRAPEPRQPRRAATAPESAQAQAPEPKPARPAPQATQAPVFAQADLPPAVREQLPTLQLAGVTYSTNPLYRMVIVNGQVLHEGDQAAPGLVLERIEPGRTVWAFRGYRYALPSQ</sequence>
<keyword evidence="5" id="KW-1185">Reference proteome</keyword>
<feature type="compositionally biased region" description="Low complexity" evidence="1">
    <location>
        <begin position="89"/>
        <end position="100"/>
    </location>
</feature>
<dbReference type="EMBL" id="CP136921">
    <property type="protein sequence ID" value="WOO30889.1"/>
    <property type="molecule type" value="Genomic_DNA"/>
</dbReference>
<evidence type="ECO:0000256" key="2">
    <source>
        <dbReference type="SAM" id="Phobius"/>
    </source>
</evidence>
<dbReference type="Pfam" id="PF16537">
    <property type="entry name" value="T2SSB"/>
    <property type="match status" value="1"/>
</dbReference>
<evidence type="ECO:0000313" key="5">
    <source>
        <dbReference type="Proteomes" id="UP001303211"/>
    </source>
</evidence>
<feature type="compositionally biased region" description="Pro residues" evidence="1">
    <location>
        <begin position="101"/>
        <end position="121"/>
    </location>
</feature>
<gene>
    <name evidence="4" type="ORF">P4826_10625</name>
</gene>
<name>A0ABZ0J1V8_9BURK</name>
<evidence type="ECO:0000313" key="4">
    <source>
        <dbReference type="EMBL" id="WOO30889.1"/>
    </source>
</evidence>
<reference evidence="4 5" key="1">
    <citation type="submission" date="2023-03" db="EMBL/GenBank/DDBJ databases">
        <title>Diaphorobacter basophil sp. nov., isolated from a sewage-treatment plant.</title>
        <authorList>
            <person name="Yang K."/>
        </authorList>
    </citation>
    <scope>NUCLEOTIDE SEQUENCE [LARGE SCALE GENOMIC DNA]</scope>
    <source>
        <strain evidence="4 5">Y-1</strain>
    </source>
</reference>
<feature type="transmembrane region" description="Helical" evidence="2">
    <location>
        <begin position="45"/>
        <end position="65"/>
    </location>
</feature>
<feature type="compositionally biased region" description="Basic and acidic residues" evidence="1">
    <location>
        <begin position="124"/>
        <end position="134"/>
    </location>
</feature>
<dbReference type="InterPro" id="IPR032389">
    <property type="entry name" value="GspB_C"/>
</dbReference>
<dbReference type="Proteomes" id="UP001303211">
    <property type="component" value="Chromosome"/>
</dbReference>
<keyword evidence="2" id="KW-1133">Transmembrane helix</keyword>
<evidence type="ECO:0000256" key="1">
    <source>
        <dbReference type="SAM" id="MobiDB-lite"/>
    </source>
</evidence>
<proteinExistence type="predicted"/>
<organism evidence="4 5">
    <name type="scientific">Diaphorobacter limosus</name>
    <dbReference type="NCBI Taxonomy" id="3036128"/>
    <lineage>
        <taxon>Bacteria</taxon>
        <taxon>Pseudomonadati</taxon>
        <taxon>Pseudomonadota</taxon>
        <taxon>Betaproteobacteria</taxon>
        <taxon>Burkholderiales</taxon>
        <taxon>Comamonadaceae</taxon>
        <taxon>Diaphorobacter</taxon>
    </lineage>
</organism>
<keyword evidence="2" id="KW-0812">Transmembrane</keyword>
<feature type="region of interest" description="Disordered" evidence="1">
    <location>
        <begin position="89"/>
        <end position="162"/>
    </location>
</feature>
<protein>
    <submittedName>
        <fullName evidence="4">General secretion pathway protein GspB</fullName>
    </submittedName>
</protein>